<keyword evidence="8" id="KW-1185">Reference proteome</keyword>
<dbReference type="PROSITE" id="PS00678">
    <property type="entry name" value="WD_REPEATS_1"/>
    <property type="match status" value="2"/>
</dbReference>
<feature type="repeat" description="WD" evidence="4">
    <location>
        <begin position="305"/>
        <end position="334"/>
    </location>
</feature>
<evidence type="ECO:0000256" key="5">
    <source>
        <dbReference type="SAM" id="Coils"/>
    </source>
</evidence>
<dbReference type="InterPro" id="IPR019775">
    <property type="entry name" value="WD40_repeat_CS"/>
</dbReference>
<dbReference type="GO" id="GO:0000421">
    <property type="term" value="C:autophagosome membrane"/>
    <property type="evidence" value="ECO:0007669"/>
    <property type="project" value="TreeGrafter"/>
</dbReference>
<dbReference type="PROSITE" id="PS50294">
    <property type="entry name" value="WD_REPEATS_REGION"/>
    <property type="match status" value="2"/>
</dbReference>
<dbReference type="SMART" id="SM00320">
    <property type="entry name" value="WD40"/>
    <property type="match status" value="6"/>
</dbReference>
<dbReference type="GO" id="GO:0000045">
    <property type="term" value="P:autophagosome assembly"/>
    <property type="evidence" value="ECO:0007669"/>
    <property type="project" value="InterPro"/>
</dbReference>
<accession>A0AAD5UMC4</accession>
<gene>
    <name evidence="7" type="ORF">HK103_003955</name>
</gene>
<dbReference type="Gene3D" id="2.130.10.10">
    <property type="entry name" value="YVTN repeat-like/Quinoprotein amine dehydrogenase"/>
    <property type="match status" value="3"/>
</dbReference>
<evidence type="ECO:0000313" key="8">
    <source>
        <dbReference type="Proteomes" id="UP001210925"/>
    </source>
</evidence>
<dbReference type="AlphaFoldDB" id="A0AAD5UMC4"/>
<dbReference type="CDD" id="cd00200">
    <property type="entry name" value="WD40"/>
    <property type="match status" value="1"/>
</dbReference>
<dbReference type="InterPro" id="IPR001680">
    <property type="entry name" value="WD40_rpt"/>
</dbReference>
<dbReference type="PANTHER" id="PTHR19878">
    <property type="entry name" value="AUTOPHAGY PROTEIN 16-LIKE"/>
    <property type="match status" value="1"/>
</dbReference>
<evidence type="ECO:0000256" key="4">
    <source>
        <dbReference type="PROSITE-ProRule" id="PRU00221"/>
    </source>
</evidence>
<dbReference type="InterPro" id="IPR036322">
    <property type="entry name" value="WD40_repeat_dom_sf"/>
</dbReference>
<name>A0AAD5UMC4_9FUNG</name>
<evidence type="ECO:0000256" key="3">
    <source>
        <dbReference type="ARBA" id="ARBA00022737"/>
    </source>
</evidence>
<dbReference type="InterPro" id="IPR045160">
    <property type="entry name" value="ATG16"/>
</dbReference>
<keyword evidence="2 4" id="KW-0853">WD repeat</keyword>
<organism evidence="7 8">
    <name type="scientific">Boothiomyces macroporosus</name>
    <dbReference type="NCBI Taxonomy" id="261099"/>
    <lineage>
        <taxon>Eukaryota</taxon>
        <taxon>Fungi</taxon>
        <taxon>Fungi incertae sedis</taxon>
        <taxon>Chytridiomycota</taxon>
        <taxon>Chytridiomycota incertae sedis</taxon>
        <taxon>Chytridiomycetes</taxon>
        <taxon>Rhizophydiales</taxon>
        <taxon>Terramycetaceae</taxon>
        <taxon>Boothiomyces</taxon>
    </lineage>
</organism>
<reference evidence="7" key="1">
    <citation type="submission" date="2020-05" db="EMBL/GenBank/DDBJ databases">
        <title>Phylogenomic resolution of chytrid fungi.</title>
        <authorList>
            <person name="Stajich J.E."/>
            <person name="Amses K."/>
            <person name="Simmons R."/>
            <person name="Seto K."/>
            <person name="Myers J."/>
            <person name="Bonds A."/>
            <person name="Quandt C.A."/>
            <person name="Barry K."/>
            <person name="Liu P."/>
            <person name="Grigoriev I."/>
            <person name="Longcore J.E."/>
            <person name="James T.Y."/>
        </authorList>
    </citation>
    <scope>NUCLEOTIDE SEQUENCE</scope>
    <source>
        <strain evidence="7">PLAUS21</strain>
    </source>
</reference>
<dbReference type="GO" id="GO:0043495">
    <property type="term" value="F:protein-membrane adaptor activity"/>
    <property type="evidence" value="ECO:0007669"/>
    <property type="project" value="TreeGrafter"/>
</dbReference>
<dbReference type="Pfam" id="PF00400">
    <property type="entry name" value="WD40"/>
    <property type="match status" value="6"/>
</dbReference>
<comment type="caution">
    <text evidence="7">The sequence shown here is derived from an EMBL/GenBank/DDBJ whole genome shotgun (WGS) entry which is preliminary data.</text>
</comment>
<dbReference type="PRINTS" id="PR00320">
    <property type="entry name" value="GPROTEINBRPT"/>
</dbReference>
<dbReference type="Proteomes" id="UP001210925">
    <property type="component" value="Unassembled WGS sequence"/>
</dbReference>
<evidence type="ECO:0000259" key="6">
    <source>
        <dbReference type="Pfam" id="PF08614"/>
    </source>
</evidence>
<sequence length="461" mass="51375">MLQQEQKDFYKTNSTNAQRIVSLIDNVQVLQTELTQLKAERDSLAKTNASSAIRVKDLEELINEKDRVIQILRDELQAHQLELVQRESQLENAQAKVKELENENQDLIRRWILEKEKEAQKINEVNEFVENTLKTKDSMSNRVLSLFKSTSKASAVTEEEFTTPTMSVLPSILKKQFKKVHDDDINCMGISSDGNLLATGGNDKKLVIHDIQSGTPKAILTGSLQAIMSVAFSRMGDMVLASSNDNSTKIWDLNSKRIIHTFNGHLQKIYSSKFIDSNTIIWDLVKGYCTKTIFTMSSCNDLAILTPDGSLIASGHLDNNLRIWDAKSGKSVKEISGIHFGQITSVQVSPDYRKVMTTSRDNTIKIMDTRMFMTLNTCISPGFKVASNWAKSCFSSDGTYVASGSADGCVYIWKDSELVTTLSKHSAGVCSVAWSPTEGSSVFSASDKDKVVNQWGNDKIQ</sequence>
<dbReference type="Pfam" id="PF08614">
    <property type="entry name" value="ATG16"/>
    <property type="match status" value="1"/>
</dbReference>
<dbReference type="SUPFAM" id="SSF50978">
    <property type="entry name" value="WD40 repeat-like"/>
    <property type="match status" value="1"/>
</dbReference>
<dbReference type="InterPro" id="IPR013923">
    <property type="entry name" value="Autophagy-rel_prot_16_dom"/>
</dbReference>
<keyword evidence="5" id="KW-0175">Coiled coil</keyword>
<feature type="coiled-coil region" evidence="5">
    <location>
        <begin position="20"/>
        <end position="132"/>
    </location>
</feature>
<protein>
    <recommendedName>
        <fullName evidence="6">Autophagy-related protein 16 domain-containing protein</fullName>
    </recommendedName>
</protein>
<dbReference type="GO" id="GO:0034045">
    <property type="term" value="C:phagophore assembly site membrane"/>
    <property type="evidence" value="ECO:0007669"/>
    <property type="project" value="TreeGrafter"/>
</dbReference>
<feature type="repeat" description="WD" evidence="4">
    <location>
        <begin position="394"/>
        <end position="414"/>
    </location>
</feature>
<dbReference type="InterPro" id="IPR015943">
    <property type="entry name" value="WD40/YVTN_repeat-like_dom_sf"/>
</dbReference>
<proteinExistence type="inferred from homology"/>
<dbReference type="PANTHER" id="PTHR19878:SF8">
    <property type="entry name" value="AUTOPHAGY-RELATED 16, ISOFORM F"/>
    <property type="match status" value="1"/>
</dbReference>
<evidence type="ECO:0000313" key="7">
    <source>
        <dbReference type="EMBL" id="KAJ3262112.1"/>
    </source>
</evidence>
<feature type="domain" description="Autophagy-related protein 16" evidence="6">
    <location>
        <begin position="2"/>
        <end position="123"/>
    </location>
</feature>
<dbReference type="EMBL" id="JADGKB010000003">
    <property type="protein sequence ID" value="KAJ3262112.1"/>
    <property type="molecule type" value="Genomic_DNA"/>
</dbReference>
<dbReference type="CDD" id="cd22887">
    <property type="entry name" value="Atg16_CCD"/>
    <property type="match status" value="1"/>
</dbReference>
<dbReference type="Gene3D" id="1.20.5.170">
    <property type="match status" value="1"/>
</dbReference>
<comment type="similarity">
    <text evidence="1">Belongs to the ATG16 family.</text>
</comment>
<feature type="repeat" description="WD" evidence="4">
    <location>
        <begin position="178"/>
        <end position="219"/>
    </location>
</feature>
<feature type="repeat" description="WD" evidence="4">
    <location>
        <begin position="220"/>
        <end position="261"/>
    </location>
</feature>
<evidence type="ECO:0000256" key="1">
    <source>
        <dbReference type="ARBA" id="ARBA00005331"/>
    </source>
</evidence>
<keyword evidence="3" id="KW-0677">Repeat</keyword>
<evidence type="ECO:0000256" key="2">
    <source>
        <dbReference type="ARBA" id="ARBA00022574"/>
    </source>
</evidence>
<dbReference type="InterPro" id="IPR020472">
    <property type="entry name" value="WD40_PAC1"/>
</dbReference>
<dbReference type="PROSITE" id="PS50082">
    <property type="entry name" value="WD_REPEATS_2"/>
    <property type="match status" value="4"/>
</dbReference>
<dbReference type="GO" id="GO:0034274">
    <property type="term" value="C:Atg12-Atg5-Atg16 complex"/>
    <property type="evidence" value="ECO:0007669"/>
    <property type="project" value="TreeGrafter"/>
</dbReference>